<dbReference type="InterPro" id="IPR001387">
    <property type="entry name" value="Cro/C1-type_HTH"/>
</dbReference>
<evidence type="ECO:0000259" key="1">
    <source>
        <dbReference type="PROSITE" id="PS50943"/>
    </source>
</evidence>
<comment type="caution">
    <text evidence="2">The sequence shown here is derived from an EMBL/GenBank/DDBJ whole genome shotgun (WGS) entry which is preliminary data.</text>
</comment>
<sequence>MTERTPSRGAPARPHTPLTRSIALQVKLVRIEPGMTQADMAAAAGLHVNTLSNIEKCHRSPTIAQVEAIAGVAGMSFSKLARRAEERLKDIGD</sequence>
<organism evidence="2 3">
    <name type="scientific">Ornithinimicrobium humiphilum</name>
    <dbReference type="NCBI Taxonomy" id="125288"/>
    <lineage>
        <taxon>Bacteria</taxon>
        <taxon>Bacillati</taxon>
        <taxon>Actinomycetota</taxon>
        <taxon>Actinomycetes</taxon>
        <taxon>Micrococcales</taxon>
        <taxon>Ornithinimicrobiaceae</taxon>
        <taxon>Ornithinimicrobium</taxon>
    </lineage>
</organism>
<dbReference type="OrthoDB" id="3255837at2"/>
<dbReference type="Proteomes" id="UP000315133">
    <property type="component" value="Unassembled WGS sequence"/>
</dbReference>
<dbReference type="InterPro" id="IPR010982">
    <property type="entry name" value="Lambda_DNA-bd_dom_sf"/>
</dbReference>
<dbReference type="AlphaFoldDB" id="A0A543KNI6"/>
<reference evidence="2 3" key="1">
    <citation type="submission" date="2019-06" db="EMBL/GenBank/DDBJ databases">
        <title>Sequencing the genomes of 1000 actinobacteria strains.</title>
        <authorList>
            <person name="Klenk H.-P."/>
        </authorList>
    </citation>
    <scope>NUCLEOTIDE SEQUENCE [LARGE SCALE GENOMIC DNA]</scope>
    <source>
        <strain evidence="2 3">DSM 12362</strain>
    </source>
</reference>
<accession>A0A543KNI6</accession>
<feature type="domain" description="HTH cro/C1-type" evidence="1">
    <location>
        <begin position="26"/>
        <end position="80"/>
    </location>
</feature>
<proteinExistence type="predicted"/>
<dbReference type="EMBL" id="VFPU01000001">
    <property type="protein sequence ID" value="TQM96640.1"/>
    <property type="molecule type" value="Genomic_DNA"/>
</dbReference>
<keyword evidence="3" id="KW-1185">Reference proteome</keyword>
<dbReference type="RefSeq" id="WP_141818229.1">
    <property type="nucleotide sequence ID" value="NZ_BAAAIL010000003.1"/>
</dbReference>
<name>A0A543KNI6_9MICO</name>
<dbReference type="Pfam" id="PF01381">
    <property type="entry name" value="HTH_3"/>
    <property type="match status" value="1"/>
</dbReference>
<dbReference type="GO" id="GO:0003677">
    <property type="term" value="F:DNA binding"/>
    <property type="evidence" value="ECO:0007669"/>
    <property type="project" value="InterPro"/>
</dbReference>
<evidence type="ECO:0000313" key="3">
    <source>
        <dbReference type="Proteomes" id="UP000315133"/>
    </source>
</evidence>
<evidence type="ECO:0000313" key="2">
    <source>
        <dbReference type="EMBL" id="TQM96640.1"/>
    </source>
</evidence>
<gene>
    <name evidence="2" type="ORF">FB476_1525</name>
</gene>
<dbReference type="SMART" id="SM00530">
    <property type="entry name" value="HTH_XRE"/>
    <property type="match status" value="1"/>
</dbReference>
<dbReference type="SUPFAM" id="SSF47413">
    <property type="entry name" value="lambda repressor-like DNA-binding domains"/>
    <property type="match status" value="1"/>
</dbReference>
<dbReference type="CDD" id="cd00093">
    <property type="entry name" value="HTH_XRE"/>
    <property type="match status" value="1"/>
</dbReference>
<dbReference type="Gene3D" id="1.10.260.40">
    <property type="entry name" value="lambda repressor-like DNA-binding domains"/>
    <property type="match status" value="1"/>
</dbReference>
<protein>
    <submittedName>
        <fullName evidence="2">Helix-turn-helix protein</fullName>
    </submittedName>
</protein>
<dbReference type="PROSITE" id="PS50943">
    <property type="entry name" value="HTH_CROC1"/>
    <property type="match status" value="1"/>
</dbReference>